<dbReference type="InterPro" id="IPR012851">
    <property type="entry name" value="Spore_coat_CotF-like"/>
</dbReference>
<proteinExistence type="inferred from homology"/>
<evidence type="ECO:0000256" key="1">
    <source>
        <dbReference type="ARBA" id="ARBA00022969"/>
    </source>
</evidence>
<dbReference type="PANTHER" id="PTHR39183">
    <property type="entry name" value="SPORE COAT PROTEIN F-LIKE PROTEIN YHCQ"/>
    <property type="match status" value="1"/>
</dbReference>
<dbReference type="InterPro" id="IPR012347">
    <property type="entry name" value="Ferritin-like"/>
</dbReference>
<gene>
    <name evidence="4" type="ORF">SAMN05421790_101752</name>
</gene>
<accession>A0A1N7J5W1</accession>
<comment type="similarity">
    <text evidence="3">Belongs to the CotF family.</text>
</comment>
<dbReference type="PANTHER" id="PTHR39183:SF1">
    <property type="entry name" value="SPORE COAT PROTEIN F-LIKE PROTEIN YHCQ"/>
    <property type="match status" value="1"/>
</dbReference>
<dbReference type="Pfam" id="PF07875">
    <property type="entry name" value="Coat_F"/>
    <property type="match status" value="1"/>
</dbReference>
<organism evidence="4 5">
    <name type="scientific">Kroppenstedtia eburnea</name>
    <dbReference type="NCBI Taxonomy" id="714067"/>
    <lineage>
        <taxon>Bacteria</taxon>
        <taxon>Bacillati</taxon>
        <taxon>Bacillota</taxon>
        <taxon>Bacilli</taxon>
        <taxon>Bacillales</taxon>
        <taxon>Thermoactinomycetaceae</taxon>
        <taxon>Kroppenstedtia</taxon>
    </lineage>
</organism>
<keyword evidence="1" id="KW-0749">Sporulation</keyword>
<evidence type="ECO:0000256" key="3">
    <source>
        <dbReference type="ARBA" id="ARBA00024344"/>
    </source>
</evidence>
<keyword evidence="5" id="KW-1185">Reference proteome</keyword>
<evidence type="ECO:0000313" key="5">
    <source>
        <dbReference type="Proteomes" id="UP000186795"/>
    </source>
</evidence>
<comment type="subcellular location">
    <subcellularLocation>
        <location evidence="2">Spore coat</location>
    </subcellularLocation>
</comment>
<protein>
    <submittedName>
        <fullName evidence="4">Spore coat protein CotF</fullName>
    </submittedName>
</protein>
<dbReference type="EMBL" id="FTOD01000001">
    <property type="protein sequence ID" value="SIS44626.1"/>
    <property type="molecule type" value="Genomic_DNA"/>
</dbReference>
<sequence length="192" mass="21954">MQLAGHEIHDLHELTMSCVNSITNMGCFLAQAQDPGLREMIEGHFPYHIRDYNVKTEYLKNAQGPTKELPVPDLNPVLQSFTQSPTAVQPVMPRTQVPQFNDREIATAYLLTLKRAGREYAWAAMEMSHPDLRSFLEDAFRMSCRHAYDVWQWMVQKGYYPLEPASQSVQTTMAGMYQEVPESNPAMTPVMQ</sequence>
<dbReference type="OrthoDB" id="2374504at2"/>
<dbReference type="GO" id="GO:0030435">
    <property type="term" value="P:sporulation resulting in formation of a cellular spore"/>
    <property type="evidence" value="ECO:0007669"/>
    <property type="project" value="UniProtKB-KW"/>
</dbReference>
<keyword evidence="4" id="KW-0946">Virion</keyword>
<reference evidence="5" key="1">
    <citation type="submission" date="2017-01" db="EMBL/GenBank/DDBJ databases">
        <authorList>
            <person name="Varghese N."/>
            <person name="Submissions S."/>
        </authorList>
    </citation>
    <scope>NUCLEOTIDE SEQUENCE [LARGE SCALE GENOMIC DNA]</scope>
    <source>
        <strain evidence="5">DSM 45196</strain>
    </source>
</reference>
<keyword evidence="4" id="KW-0167">Capsid protein</keyword>
<evidence type="ECO:0000313" key="4">
    <source>
        <dbReference type="EMBL" id="SIS44626.1"/>
    </source>
</evidence>
<dbReference type="AlphaFoldDB" id="A0A1N7J5W1"/>
<evidence type="ECO:0000256" key="2">
    <source>
        <dbReference type="ARBA" id="ARBA00024325"/>
    </source>
</evidence>
<dbReference type="Proteomes" id="UP000186795">
    <property type="component" value="Unassembled WGS sequence"/>
</dbReference>
<dbReference type="Gene3D" id="1.20.1260.10">
    <property type="match status" value="1"/>
</dbReference>
<dbReference type="RefSeq" id="WP_009709133.1">
    <property type="nucleotide sequence ID" value="NZ_CP048103.1"/>
</dbReference>
<name>A0A1N7J5W1_9BACL</name>